<reference evidence="1 3" key="1">
    <citation type="journal article" date="2011" name="Nature">
        <title>The Medicago genome provides insight into the evolution of rhizobial symbioses.</title>
        <authorList>
            <person name="Young N.D."/>
            <person name="Debelle F."/>
            <person name="Oldroyd G.E."/>
            <person name="Geurts R."/>
            <person name="Cannon S.B."/>
            <person name="Udvardi M.K."/>
            <person name="Benedito V.A."/>
            <person name="Mayer K.F."/>
            <person name="Gouzy J."/>
            <person name="Schoof H."/>
            <person name="Van de Peer Y."/>
            <person name="Proost S."/>
            <person name="Cook D.R."/>
            <person name="Meyers B.C."/>
            <person name="Spannagl M."/>
            <person name="Cheung F."/>
            <person name="De Mita S."/>
            <person name="Krishnakumar V."/>
            <person name="Gundlach H."/>
            <person name="Zhou S."/>
            <person name="Mudge J."/>
            <person name="Bharti A.K."/>
            <person name="Murray J.D."/>
            <person name="Naoumkina M.A."/>
            <person name="Rosen B."/>
            <person name="Silverstein K.A."/>
            <person name="Tang H."/>
            <person name="Rombauts S."/>
            <person name="Zhao P.X."/>
            <person name="Zhou P."/>
            <person name="Barbe V."/>
            <person name="Bardou P."/>
            <person name="Bechner M."/>
            <person name="Bellec A."/>
            <person name="Berger A."/>
            <person name="Berges H."/>
            <person name="Bidwell S."/>
            <person name="Bisseling T."/>
            <person name="Choisne N."/>
            <person name="Couloux A."/>
            <person name="Denny R."/>
            <person name="Deshpande S."/>
            <person name="Dai X."/>
            <person name="Doyle J.J."/>
            <person name="Dudez A.M."/>
            <person name="Farmer A.D."/>
            <person name="Fouteau S."/>
            <person name="Franken C."/>
            <person name="Gibelin C."/>
            <person name="Gish J."/>
            <person name="Goldstein S."/>
            <person name="Gonzalez A.J."/>
            <person name="Green P.J."/>
            <person name="Hallab A."/>
            <person name="Hartog M."/>
            <person name="Hua A."/>
            <person name="Humphray S.J."/>
            <person name="Jeong D.H."/>
            <person name="Jing Y."/>
            <person name="Jocker A."/>
            <person name="Kenton S.M."/>
            <person name="Kim D.J."/>
            <person name="Klee K."/>
            <person name="Lai H."/>
            <person name="Lang C."/>
            <person name="Lin S."/>
            <person name="Macmil S.L."/>
            <person name="Magdelenat G."/>
            <person name="Matthews L."/>
            <person name="McCorrison J."/>
            <person name="Monaghan E.L."/>
            <person name="Mun J.H."/>
            <person name="Najar F.Z."/>
            <person name="Nicholson C."/>
            <person name="Noirot C."/>
            <person name="O'Bleness M."/>
            <person name="Paule C.R."/>
            <person name="Poulain J."/>
            <person name="Prion F."/>
            <person name="Qin B."/>
            <person name="Qu C."/>
            <person name="Retzel E.F."/>
            <person name="Riddle C."/>
            <person name="Sallet E."/>
            <person name="Samain S."/>
            <person name="Samson N."/>
            <person name="Sanders I."/>
            <person name="Saurat O."/>
            <person name="Scarpelli C."/>
            <person name="Schiex T."/>
            <person name="Segurens B."/>
            <person name="Severin A.J."/>
            <person name="Sherrier D.J."/>
            <person name="Shi R."/>
            <person name="Sims S."/>
            <person name="Singer S.R."/>
            <person name="Sinharoy S."/>
            <person name="Sterck L."/>
            <person name="Viollet A."/>
            <person name="Wang B.B."/>
            <person name="Wang K."/>
            <person name="Wang M."/>
            <person name="Wang X."/>
            <person name="Warfsmann J."/>
            <person name="Weissenbach J."/>
            <person name="White D.D."/>
            <person name="White J.D."/>
            <person name="Wiley G.B."/>
            <person name="Wincker P."/>
            <person name="Xing Y."/>
            <person name="Yang L."/>
            <person name="Yao Z."/>
            <person name="Ying F."/>
            <person name="Zhai J."/>
            <person name="Zhou L."/>
            <person name="Zuber A."/>
            <person name="Denarie J."/>
            <person name="Dixon R.A."/>
            <person name="May G.D."/>
            <person name="Schwartz D.C."/>
            <person name="Rogers J."/>
            <person name="Quetier F."/>
            <person name="Town C.D."/>
            <person name="Roe B.A."/>
        </authorList>
    </citation>
    <scope>NUCLEOTIDE SEQUENCE [LARGE SCALE GENOMIC DNA]</scope>
    <source>
        <strain evidence="1">A17</strain>
        <strain evidence="2 3">cv. Jemalong A17</strain>
    </source>
</reference>
<evidence type="ECO:0000313" key="3">
    <source>
        <dbReference type="Proteomes" id="UP000002051"/>
    </source>
</evidence>
<gene>
    <name evidence="1" type="ordered locus">MTR_8g101620</name>
</gene>
<evidence type="ECO:0000313" key="1">
    <source>
        <dbReference type="EMBL" id="AET05111.1"/>
    </source>
</evidence>
<reference evidence="2" key="3">
    <citation type="submission" date="2015-04" db="UniProtKB">
        <authorList>
            <consortium name="EnsemblPlants"/>
        </authorList>
    </citation>
    <scope>IDENTIFICATION</scope>
    <source>
        <strain evidence="2">cv. Jemalong A17</strain>
    </source>
</reference>
<dbReference type="AlphaFoldDB" id="G7LJJ8"/>
<reference evidence="1 3" key="2">
    <citation type="journal article" date="2014" name="BMC Genomics">
        <title>An improved genome release (version Mt4.0) for the model legume Medicago truncatula.</title>
        <authorList>
            <person name="Tang H."/>
            <person name="Krishnakumar V."/>
            <person name="Bidwell S."/>
            <person name="Rosen B."/>
            <person name="Chan A."/>
            <person name="Zhou S."/>
            <person name="Gentzbittel L."/>
            <person name="Childs K.L."/>
            <person name="Yandell M."/>
            <person name="Gundlach H."/>
            <person name="Mayer K.F."/>
            <person name="Schwartz D.C."/>
            <person name="Town C.D."/>
        </authorList>
    </citation>
    <scope>GENOME REANNOTATION</scope>
    <source>
        <strain evidence="2 3">cv. Jemalong A17</strain>
    </source>
</reference>
<dbReference type="EnsemblPlants" id="AET05111">
    <property type="protein sequence ID" value="AET05111"/>
    <property type="gene ID" value="MTR_8g101620"/>
</dbReference>
<proteinExistence type="predicted"/>
<sequence>MLPEEAIFKQAEQSIHDFQLTSVSEPYRSDLSSHLPRSINRPVRNSVWTKPPAGLFKANSDANLQIPDSWCLGAIIRDEAGLVLAAATWTTQGCDDVLLAETYGLLVTMRLCIDRDENSGRSYLGLVIKEIHFLQSFFDTCQFSFTHRNGNKTPHCVAQLAQSDPGLVWLEEVPISINEVYFHDLIS</sequence>
<dbReference type="Proteomes" id="UP000002051">
    <property type="component" value="Chromosome 8"/>
</dbReference>
<dbReference type="HOGENOM" id="CLU_1449749_0_0_1"/>
<accession>G7LJJ8</accession>
<dbReference type="PANTHER" id="PTHR47074">
    <property type="entry name" value="BNAC02G40300D PROTEIN"/>
    <property type="match status" value="1"/>
</dbReference>
<dbReference type="STRING" id="3880.G7LJJ8"/>
<protein>
    <recommendedName>
        <fullName evidence="4">RNase H type-1 domain-containing protein</fullName>
    </recommendedName>
</protein>
<evidence type="ECO:0000313" key="2">
    <source>
        <dbReference type="EnsemblPlants" id="AET05111"/>
    </source>
</evidence>
<dbReference type="InterPro" id="IPR052929">
    <property type="entry name" value="RNase_H-like_EbsB-rel"/>
</dbReference>
<dbReference type="PANTHER" id="PTHR47074:SF11">
    <property type="entry name" value="REVERSE TRANSCRIPTASE-LIKE PROTEIN"/>
    <property type="match status" value="1"/>
</dbReference>
<dbReference type="PaxDb" id="3880-AET05111"/>
<evidence type="ECO:0008006" key="4">
    <source>
        <dbReference type="Google" id="ProtNLM"/>
    </source>
</evidence>
<name>G7LJJ8_MEDTR</name>
<organism evidence="1 3">
    <name type="scientific">Medicago truncatula</name>
    <name type="common">Barrel medic</name>
    <name type="synonym">Medicago tribuloides</name>
    <dbReference type="NCBI Taxonomy" id="3880"/>
    <lineage>
        <taxon>Eukaryota</taxon>
        <taxon>Viridiplantae</taxon>
        <taxon>Streptophyta</taxon>
        <taxon>Embryophyta</taxon>
        <taxon>Tracheophyta</taxon>
        <taxon>Spermatophyta</taxon>
        <taxon>Magnoliopsida</taxon>
        <taxon>eudicotyledons</taxon>
        <taxon>Gunneridae</taxon>
        <taxon>Pentapetalae</taxon>
        <taxon>rosids</taxon>
        <taxon>fabids</taxon>
        <taxon>Fabales</taxon>
        <taxon>Fabaceae</taxon>
        <taxon>Papilionoideae</taxon>
        <taxon>50 kb inversion clade</taxon>
        <taxon>NPAAA clade</taxon>
        <taxon>Hologalegina</taxon>
        <taxon>IRL clade</taxon>
        <taxon>Trifolieae</taxon>
        <taxon>Medicago</taxon>
    </lineage>
</organism>
<dbReference type="EMBL" id="CM001224">
    <property type="protein sequence ID" value="AET05111.1"/>
    <property type="molecule type" value="Genomic_DNA"/>
</dbReference>
<keyword evidence="3" id="KW-1185">Reference proteome</keyword>